<reference evidence="3" key="1">
    <citation type="submission" date="2018-05" db="EMBL/GenBank/DDBJ databases">
        <authorList>
            <person name="Lanie J.A."/>
            <person name="Ng W.-L."/>
            <person name="Kazmierczak K.M."/>
            <person name="Andrzejewski T.M."/>
            <person name="Davidsen T.M."/>
            <person name="Wayne K.J."/>
            <person name="Tettelin H."/>
            <person name="Glass J.I."/>
            <person name="Rusch D."/>
            <person name="Podicherti R."/>
            <person name="Tsui H.-C.T."/>
            <person name="Winkler M.E."/>
        </authorList>
    </citation>
    <scope>NUCLEOTIDE SEQUENCE</scope>
</reference>
<dbReference type="EMBL" id="UINC01058711">
    <property type="protein sequence ID" value="SVB81288.1"/>
    <property type="molecule type" value="Genomic_DNA"/>
</dbReference>
<name>A0A382H1X5_9ZZZZ</name>
<evidence type="ECO:0000256" key="1">
    <source>
        <dbReference type="ARBA" id="ARBA00006484"/>
    </source>
</evidence>
<keyword evidence="2" id="KW-0560">Oxidoreductase</keyword>
<evidence type="ECO:0000313" key="3">
    <source>
        <dbReference type="EMBL" id="SVB81288.1"/>
    </source>
</evidence>
<proteinExistence type="inferred from homology"/>
<feature type="non-terminal residue" evidence="3">
    <location>
        <position position="102"/>
    </location>
</feature>
<dbReference type="GO" id="GO:0016020">
    <property type="term" value="C:membrane"/>
    <property type="evidence" value="ECO:0007669"/>
    <property type="project" value="TreeGrafter"/>
</dbReference>
<accession>A0A382H1X5</accession>
<dbReference type="GO" id="GO:0016491">
    <property type="term" value="F:oxidoreductase activity"/>
    <property type="evidence" value="ECO:0007669"/>
    <property type="project" value="UniProtKB-KW"/>
</dbReference>
<protein>
    <submittedName>
        <fullName evidence="3">Uncharacterized protein</fullName>
    </submittedName>
</protein>
<sequence length="102" mass="11239">MGKAASIAFEKQGARLALVARSEDKLEELKNSFDDSGKHMFFKFDLLDSANIQKLTNDISNQWSGIDVILHCIGGSFGLNESLINWQDFSKSLKGNIGISSE</sequence>
<dbReference type="Pfam" id="PF13561">
    <property type="entry name" value="adh_short_C2"/>
    <property type="match status" value="1"/>
</dbReference>
<dbReference type="AlphaFoldDB" id="A0A382H1X5"/>
<dbReference type="CDD" id="cd05233">
    <property type="entry name" value="SDR_c"/>
    <property type="match status" value="1"/>
</dbReference>
<comment type="similarity">
    <text evidence="1">Belongs to the short-chain dehydrogenases/reductases (SDR) family.</text>
</comment>
<evidence type="ECO:0000256" key="2">
    <source>
        <dbReference type="ARBA" id="ARBA00023002"/>
    </source>
</evidence>
<gene>
    <name evidence="3" type="ORF">METZ01_LOCUS234142</name>
</gene>
<dbReference type="PANTHER" id="PTHR44196:SF1">
    <property type="entry name" value="DEHYDROGENASE_REDUCTASE SDR FAMILY MEMBER 7B"/>
    <property type="match status" value="1"/>
</dbReference>
<dbReference type="InterPro" id="IPR036291">
    <property type="entry name" value="NAD(P)-bd_dom_sf"/>
</dbReference>
<dbReference type="InterPro" id="IPR002347">
    <property type="entry name" value="SDR_fam"/>
</dbReference>
<organism evidence="3">
    <name type="scientific">marine metagenome</name>
    <dbReference type="NCBI Taxonomy" id="408172"/>
    <lineage>
        <taxon>unclassified sequences</taxon>
        <taxon>metagenomes</taxon>
        <taxon>ecological metagenomes</taxon>
    </lineage>
</organism>
<dbReference type="Gene3D" id="3.40.50.720">
    <property type="entry name" value="NAD(P)-binding Rossmann-like Domain"/>
    <property type="match status" value="1"/>
</dbReference>
<dbReference type="SUPFAM" id="SSF51735">
    <property type="entry name" value="NAD(P)-binding Rossmann-fold domains"/>
    <property type="match status" value="1"/>
</dbReference>
<dbReference type="PANTHER" id="PTHR44196">
    <property type="entry name" value="DEHYDROGENASE/REDUCTASE SDR FAMILY MEMBER 7B"/>
    <property type="match status" value="1"/>
</dbReference>